<dbReference type="Proteomes" id="UP000472573">
    <property type="component" value="Unassembled WGS sequence"/>
</dbReference>
<dbReference type="PANTHER" id="PTHR47992">
    <property type="entry name" value="PROTEIN PHOSPHATASE"/>
    <property type="match status" value="1"/>
</dbReference>
<reference evidence="2" key="2">
    <citation type="submission" date="2019-12" db="EMBL/GenBank/DDBJ databases">
        <title>SpeciesPrimer: A bioinformatics pipeline dedicated to the design of qPCR primers for the quantification of bacterial species.</title>
        <authorList>
            <person name="Dreier M."/>
            <person name="Berthoud H."/>
            <person name="Shani N."/>
            <person name="Wechsler D."/>
            <person name="Junier P."/>
        </authorList>
    </citation>
    <scope>NUCLEOTIDE SEQUENCE</scope>
    <source>
        <strain evidence="2">FAM13073</strain>
    </source>
</reference>
<proteinExistence type="predicted"/>
<dbReference type="InterPro" id="IPR001932">
    <property type="entry name" value="PPM-type_phosphatase-like_dom"/>
</dbReference>
<dbReference type="GeneID" id="33062246"/>
<dbReference type="Proteomes" id="UP000743107">
    <property type="component" value="Unassembled WGS sequence"/>
</dbReference>
<reference evidence="5" key="3">
    <citation type="submission" date="2020-03" db="EMBL/GenBank/DDBJ databases">
        <title>SpeciesPrimer: A bioinformatics pipeline dedicated to the design of qPCR primers for the quantification of bacterial species.</title>
        <authorList>
            <person name="Dreier M."/>
            <person name="Berthoud H."/>
            <person name="Shani N."/>
            <person name="Wechsler D."/>
            <person name="Junier P."/>
        </authorList>
    </citation>
    <scope>NUCLEOTIDE SEQUENCE [LARGE SCALE GENOMIC DNA]</scope>
    <source>
        <strain evidence="5">FAM13073</strain>
    </source>
</reference>
<reference evidence="4" key="4">
    <citation type="submission" date="2020-11" db="EMBL/GenBank/DDBJ databases">
        <title>Antibiotic susceptibility profiles of Pediococcus pentosaceus from various origins and their implications for the safety assessment of strains with food-technology applications.</title>
        <authorList>
            <person name="Shani N."/>
            <person name="Oberhaensli S."/>
            <person name="Arias E."/>
        </authorList>
    </citation>
    <scope>NUCLEOTIDE SEQUENCE</scope>
    <source>
        <strain evidence="4">FAM 19164</strain>
        <strain evidence="3">FAM 24207</strain>
    </source>
</reference>
<name>A0A6L5A2Z2_PEDPE</name>
<protein>
    <submittedName>
        <fullName evidence="4">Stp1/IreP family PP2C-type Ser/Thr phosphatase</fullName>
    </submittedName>
</protein>
<dbReference type="NCBIfam" id="NF033484">
    <property type="entry name" value="Stp1_PP2C_phos"/>
    <property type="match status" value="1"/>
</dbReference>
<dbReference type="EMBL" id="JADOFV010000001">
    <property type="protein sequence ID" value="MBF7126663.1"/>
    <property type="molecule type" value="Genomic_DNA"/>
</dbReference>
<dbReference type="PROSITE" id="PS51746">
    <property type="entry name" value="PPM_2"/>
    <property type="match status" value="1"/>
</dbReference>
<dbReference type="Pfam" id="PF13672">
    <property type="entry name" value="PP2C_2"/>
    <property type="match status" value="1"/>
</dbReference>
<dbReference type="RefSeq" id="WP_002833560.1">
    <property type="nucleotide sequence ID" value="NZ_BEWQ01000003.1"/>
</dbReference>
<reference evidence="2 5" key="1">
    <citation type="submission" date="2019-10" db="EMBL/GenBank/DDBJ databases">
        <authorList>
            <person name="Irmler S."/>
            <person name="Berthoud H."/>
            <person name="Roetschi A."/>
            <person name="Arias E."/>
            <person name="Shani N."/>
            <person name="Wuethrich D."/>
            <person name="Bruggmann R."/>
        </authorList>
    </citation>
    <scope>NUCLEOTIDE SEQUENCE [LARGE SCALE GENOMIC DNA]</scope>
    <source>
        <strain evidence="2 5">FAM13073</strain>
    </source>
</reference>
<evidence type="ECO:0000313" key="6">
    <source>
        <dbReference type="Proteomes" id="UP000743107"/>
    </source>
</evidence>
<dbReference type="Gene3D" id="3.60.40.10">
    <property type="entry name" value="PPM-type phosphatase domain"/>
    <property type="match status" value="1"/>
</dbReference>
<dbReference type="EMBL" id="WENB01000001">
    <property type="protein sequence ID" value="KAF0414885.1"/>
    <property type="molecule type" value="Genomic_DNA"/>
</dbReference>
<dbReference type="CDD" id="cd00143">
    <property type="entry name" value="PP2Cc"/>
    <property type="match status" value="1"/>
</dbReference>
<dbReference type="SUPFAM" id="SSF81606">
    <property type="entry name" value="PP2C-like"/>
    <property type="match status" value="1"/>
</dbReference>
<dbReference type="EMBL" id="JADOFP010000002">
    <property type="protein sequence ID" value="MBF7114444.1"/>
    <property type="molecule type" value="Genomic_DNA"/>
</dbReference>
<dbReference type="GO" id="GO:0004722">
    <property type="term" value="F:protein serine/threonine phosphatase activity"/>
    <property type="evidence" value="ECO:0007669"/>
    <property type="project" value="InterPro"/>
</dbReference>
<accession>A0A6L5A2Z2</accession>
<dbReference type="SMART" id="SM00331">
    <property type="entry name" value="PP2C_SIG"/>
    <property type="match status" value="1"/>
</dbReference>
<evidence type="ECO:0000313" key="3">
    <source>
        <dbReference type="EMBL" id="MBF7114444.1"/>
    </source>
</evidence>
<gene>
    <name evidence="2" type="ORF">GBO79_00750</name>
    <name evidence="3" type="ORF">ITQ90_02855</name>
    <name evidence="4" type="ORF">ITQ97_02270</name>
</gene>
<dbReference type="AlphaFoldDB" id="A0A6L5A2Z2"/>
<evidence type="ECO:0000313" key="2">
    <source>
        <dbReference type="EMBL" id="KAF0414885.1"/>
    </source>
</evidence>
<dbReference type="InterPro" id="IPR015655">
    <property type="entry name" value="PP2C"/>
</dbReference>
<organism evidence="4 6">
    <name type="scientific">Pediococcus pentosaceus</name>
    <dbReference type="NCBI Taxonomy" id="1255"/>
    <lineage>
        <taxon>Bacteria</taxon>
        <taxon>Bacillati</taxon>
        <taxon>Bacillota</taxon>
        <taxon>Bacilli</taxon>
        <taxon>Lactobacillales</taxon>
        <taxon>Lactobacillaceae</taxon>
        <taxon>Pediococcus</taxon>
    </lineage>
</organism>
<dbReference type="OMA" id="ISRDHSY"/>
<keyword evidence="5" id="KW-1185">Reference proteome</keyword>
<evidence type="ECO:0000259" key="1">
    <source>
        <dbReference type="PROSITE" id="PS51746"/>
    </source>
</evidence>
<comment type="caution">
    <text evidence="4">The sequence shown here is derived from an EMBL/GenBank/DDBJ whole genome shotgun (WGS) entry which is preliminary data.</text>
</comment>
<feature type="domain" description="PPM-type phosphatase" evidence="1">
    <location>
        <begin position="2"/>
        <end position="242"/>
    </location>
</feature>
<dbReference type="SMART" id="SM00332">
    <property type="entry name" value="PP2Cc"/>
    <property type="match status" value="1"/>
</dbReference>
<accession>A0A8G0ZHM8</accession>
<evidence type="ECO:0000313" key="4">
    <source>
        <dbReference type="EMBL" id="MBF7126663.1"/>
    </source>
</evidence>
<evidence type="ECO:0000313" key="5">
    <source>
        <dbReference type="Proteomes" id="UP000472573"/>
    </source>
</evidence>
<dbReference type="Proteomes" id="UP001194632">
    <property type="component" value="Unassembled WGS sequence"/>
</dbReference>
<sequence>MKYAYLSDKGQVRETNQDYVGIFKNDSEAILTIVADGVGGNRGGDVASEMAVSHIGYLFETSDVNNVTDAKNWLIRQLALENRKILQASKHYKKLNGMGTTIVLALFLGKQVIVANLGDSRCYLYSSKNGLKQLSTDHSLVNELLRLGKITPEEARNHPEKNVITKTLGISEQAEAEIKVFDITKEDELLLCTDGLTKFVSDDMIKNVLMSTLSLEKKANQLVDMANTAGGTDNITTLIVQVEEGDIL</sequence>
<dbReference type="InterPro" id="IPR036457">
    <property type="entry name" value="PPM-type-like_dom_sf"/>
</dbReference>